<evidence type="ECO:0000259" key="7">
    <source>
        <dbReference type="Pfam" id="PF25826"/>
    </source>
</evidence>
<feature type="compositionally biased region" description="Acidic residues" evidence="5">
    <location>
        <begin position="1"/>
        <end position="10"/>
    </location>
</feature>
<evidence type="ECO:0000256" key="3">
    <source>
        <dbReference type="ARBA" id="ARBA00023163"/>
    </source>
</evidence>
<dbReference type="GO" id="GO:0003714">
    <property type="term" value="F:transcription corepressor activity"/>
    <property type="evidence" value="ECO:0007669"/>
    <property type="project" value="TreeGrafter"/>
</dbReference>
<evidence type="ECO:0008006" key="10">
    <source>
        <dbReference type="Google" id="ProtNLM"/>
    </source>
</evidence>
<feature type="compositionally biased region" description="Polar residues" evidence="5">
    <location>
        <begin position="18"/>
        <end position="27"/>
    </location>
</feature>
<feature type="compositionally biased region" description="Basic and acidic residues" evidence="5">
    <location>
        <begin position="839"/>
        <end position="848"/>
    </location>
</feature>
<accession>A0AAN9FMQ9</accession>
<organism evidence="8 9">
    <name type="scientific">Clitoria ternatea</name>
    <name type="common">Butterfly pea</name>
    <dbReference type="NCBI Taxonomy" id="43366"/>
    <lineage>
        <taxon>Eukaryota</taxon>
        <taxon>Viridiplantae</taxon>
        <taxon>Streptophyta</taxon>
        <taxon>Embryophyta</taxon>
        <taxon>Tracheophyta</taxon>
        <taxon>Spermatophyta</taxon>
        <taxon>Magnoliopsida</taxon>
        <taxon>eudicotyledons</taxon>
        <taxon>Gunneridae</taxon>
        <taxon>Pentapetalae</taxon>
        <taxon>rosids</taxon>
        <taxon>fabids</taxon>
        <taxon>Fabales</taxon>
        <taxon>Fabaceae</taxon>
        <taxon>Papilionoideae</taxon>
        <taxon>50 kb inversion clade</taxon>
        <taxon>NPAAA clade</taxon>
        <taxon>indigoferoid/millettioid clade</taxon>
        <taxon>Phaseoleae</taxon>
        <taxon>Clitoria</taxon>
    </lineage>
</organism>
<gene>
    <name evidence="8" type="ORF">RJT34_22961</name>
</gene>
<dbReference type="InterPro" id="IPR057712">
    <property type="entry name" value="DUF7952"/>
</dbReference>
<dbReference type="AlphaFoldDB" id="A0AAN9FMQ9"/>
<evidence type="ECO:0000256" key="4">
    <source>
        <dbReference type="ARBA" id="ARBA00023242"/>
    </source>
</evidence>
<feature type="domain" description="DUF7650" evidence="6">
    <location>
        <begin position="330"/>
        <end position="416"/>
    </location>
</feature>
<evidence type="ECO:0000313" key="9">
    <source>
        <dbReference type="Proteomes" id="UP001359559"/>
    </source>
</evidence>
<dbReference type="FunFam" id="1.10.10.60:FF:000374">
    <property type="entry name" value="Arginine-glutamic acid dipeptide repeat protein"/>
    <property type="match status" value="1"/>
</dbReference>
<comment type="subcellular location">
    <subcellularLocation>
        <location evidence="1">Nucleus</location>
    </subcellularLocation>
</comment>
<keyword evidence="4" id="KW-0539">Nucleus</keyword>
<feature type="domain" description="DUF7952" evidence="7">
    <location>
        <begin position="166"/>
        <end position="296"/>
    </location>
</feature>
<name>A0AAN9FMQ9_CLITE</name>
<dbReference type="Proteomes" id="UP001359559">
    <property type="component" value="Unassembled WGS sequence"/>
</dbReference>
<reference evidence="8 9" key="1">
    <citation type="submission" date="2024-01" db="EMBL/GenBank/DDBJ databases">
        <title>The genomes of 5 underutilized Papilionoideae crops provide insights into root nodulation and disease resistance.</title>
        <authorList>
            <person name="Yuan L."/>
        </authorList>
    </citation>
    <scope>NUCLEOTIDE SEQUENCE [LARGE SCALE GENOMIC DNA]</scope>
    <source>
        <strain evidence="8">LY-2023</strain>
        <tissue evidence="8">Leaf</tissue>
    </source>
</reference>
<evidence type="ECO:0000256" key="5">
    <source>
        <dbReference type="SAM" id="MobiDB-lite"/>
    </source>
</evidence>
<keyword evidence="2" id="KW-0805">Transcription regulation</keyword>
<evidence type="ECO:0000256" key="1">
    <source>
        <dbReference type="ARBA" id="ARBA00004123"/>
    </source>
</evidence>
<evidence type="ECO:0000313" key="8">
    <source>
        <dbReference type="EMBL" id="KAK7277941.1"/>
    </source>
</evidence>
<dbReference type="GO" id="GO:0005634">
    <property type="term" value="C:nucleus"/>
    <property type="evidence" value="ECO:0007669"/>
    <property type="project" value="UniProtKB-SubCell"/>
</dbReference>
<feature type="region of interest" description="Disordered" evidence="5">
    <location>
        <begin position="1"/>
        <end position="39"/>
    </location>
</feature>
<dbReference type="InterPro" id="IPR009057">
    <property type="entry name" value="Homeodomain-like_sf"/>
</dbReference>
<evidence type="ECO:0000259" key="6">
    <source>
        <dbReference type="Pfam" id="PF24662"/>
    </source>
</evidence>
<sequence>MESIDMDYDNSMEHASNRPLTSPSSPDIGNIVGEPQSDPRIGHEYQVEVPSMIKESERLQLLMNPADSELVNDNSHRFALGLPIPLIWVPNDVVPVGVNRHEGWGYLGDNDGKVNVSVPAAAVNAKKNGISDDGKEVTTSQSVTTEGQLSRSKNYLMAPGTLTNSWSDADVKGFLLGLFIFGKNFVQLKRFLENKGMGEILSFYYGKFYKSDEYRRWSDCRKIKGRKCTRGHKIFPGRKQQEVMSRLISHVSEEFQDTLLQVSKSYAEGRTSVEEYISSLKSIVGLGVLVEAVGIGKGKEDLTSLAVEPAKKNQVLSKPTSKGWSSLGPHDIIKFFTGGYQPSEAKSDDIFWKAVWPRLLARGWHSEKLKNQDVRTKNLLVFLIPGVKKFSRKKLVRGDHYFDSVSDVLSKVIAEPNLLELKVKKAKASGCNDEKAEKGSKEDDQPDHHCYLKPQASKNSADHVKCTFINTSLVHGAKSSDLRKLKSLPGNLVGKIEVDAAHTTYNKGKTHISKTKHMKGKLDCINQKLTMLTVVDTGVLYDGKLSKVRELRYPPVELQGTSKKTGIARESARSSLDDISPIETEAAIRYSKKNNNAACHKSKHNRDVISQKEVDVSPDKDAKKIAENHEDQMICVSDGNHLKRTIKHQFSRRARSGQSNLAVPPLKRRRLTACVKAETNRILENSARGLASEKLGLSQSSCFLDANKKAGDPVSHQQDVTLASSDEGRILNRISPDKVAKCESQPSIKFITPDVPIKSEDGEMMEIVEDDIKPNDVTPRRQSTRNRPLTVRALESLANEFLHVQRKQKTRDTLNLQGSFSSCSRARTRVDVGNTGDGDNDRTAKEGEESSGLRIILSSRNRSSGMWNMP</sequence>
<evidence type="ECO:0000256" key="2">
    <source>
        <dbReference type="ARBA" id="ARBA00023015"/>
    </source>
</evidence>
<dbReference type="Pfam" id="PF25826">
    <property type="entry name" value="DUF7952"/>
    <property type="match status" value="1"/>
</dbReference>
<keyword evidence="9" id="KW-1185">Reference proteome</keyword>
<dbReference type="Pfam" id="PF24662">
    <property type="entry name" value="DUF7650"/>
    <property type="match status" value="1"/>
</dbReference>
<dbReference type="EMBL" id="JAYKXN010000006">
    <property type="protein sequence ID" value="KAK7277941.1"/>
    <property type="molecule type" value="Genomic_DNA"/>
</dbReference>
<dbReference type="Gene3D" id="1.10.10.60">
    <property type="entry name" value="Homeodomain-like"/>
    <property type="match status" value="1"/>
</dbReference>
<dbReference type="InterPro" id="IPR056067">
    <property type="entry name" value="DUF7650"/>
</dbReference>
<dbReference type="SUPFAM" id="SSF46689">
    <property type="entry name" value="Homeodomain-like"/>
    <property type="match status" value="1"/>
</dbReference>
<protein>
    <recommendedName>
        <fullName evidence="10">SANT domain-containing protein</fullName>
    </recommendedName>
</protein>
<comment type="caution">
    <text evidence="8">The sequence shown here is derived from an EMBL/GenBank/DDBJ whole genome shotgun (WGS) entry which is preliminary data.</text>
</comment>
<dbReference type="PANTHER" id="PTHR13859">
    <property type="entry name" value="ATROPHIN-RELATED"/>
    <property type="match status" value="1"/>
</dbReference>
<feature type="region of interest" description="Disordered" evidence="5">
    <location>
        <begin position="831"/>
        <end position="851"/>
    </location>
</feature>
<proteinExistence type="predicted"/>
<dbReference type="PANTHER" id="PTHR13859:SF31">
    <property type="entry name" value="ELM2 DOMAIN-CONTAINING PROTEIN"/>
    <property type="match status" value="1"/>
</dbReference>
<keyword evidence="3" id="KW-0804">Transcription</keyword>